<dbReference type="GO" id="GO:0016831">
    <property type="term" value="F:carboxy-lyase activity"/>
    <property type="evidence" value="ECO:0007669"/>
    <property type="project" value="UniProtKB-KW"/>
</dbReference>
<evidence type="ECO:0000256" key="5">
    <source>
        <dbReference type="ARBA" id="ARBA00023239"/>
    </source>
</evidence>
<dbReference type="SUPFAM" id="SSF53383">
    <property type="entry name" value="PLP-dependent transferases"/>
    <property type="match status" value="1"/>
</dbReference>
<evidence type="ECO:0000256" key="4">
    <source>
        <dbReference type="ARBA" id="ARBA00022898"/>
    </source>
</evidence>
<dbReference type="PANTHER" id="PTHR43277">
    <property type="entry name" value="ARGININE DECARBOXYLASE"/>
    <property type="match status" value="1"/>
</dbReference>
<dbReference type="InterPro" id="IPR036633">
    <property type="entry name" value="Prn/Lys/Arg_de-COase_C_sf"/>
</dbReference>
<dbReference type="SUPFAM" id="SSF55904">
    <property type="entry name" value="Ornithine decarboxylase C-terminal domain"/>
    <property type="match status" value="1"/>
</dbReference>
<organism evidence="8 9">
    <name type="scientific">Niallia nealsonii</name>
    <dbReference type="NCBI Taxonomy" id="115979"/>
    <lineage>
        <taxon>Bacteria</taxon>
        <taxon>Bacillati</taxon>
        <taxon>Bacillota</taxon>
        <taxon>Bacilli</taxon>
        <taxon>Bacillales</taxon>
        <taxon>Bacillaceae</taxon>
        <taxon>Niallia</taxon>
    </lineage>
</organism>
<dbReference type="InterPro" id="IPR015421">
    <property type="entry name" value="PyrdxlP-dep_Trfase_major"/>
</dbReference>
<evidence type="ECO:0000313" key="8">
    <source>
        <dbReference type="EMBL" id="PKG22504.1"/>
    </source>
</evidence>
<protein>
    <submittedName>
        <fullName evidence="8">Arginine decarboxylase</fullName>
    </submittedName>
</protein>
<dbReference type="Proteomes" id="UP000233375">
    <property type="component" value="Unassembled WGS sequence"/>
</dbReference>
<dbReference type="Pfam" id="PF01276">
    <property type="entry name" value="OKR_DC_1"/>
    <property type="match status" value="1"/>
</dbReference>
<comment type="similarity">
    <text evidence="2">Belongs to the Orn/Lys/Arg decarboxylase class-I family.</text>
</comment>
<keyword evidence="4" id="KW-0663">Pyridoxal phosphate</keyword>
<sequence>MMQTNTPLYTRLSRFQEKKNISFHVPGHKNGLLLSQQAWKENLLSYDLTELTDLDDLHAPTDVILHAEELLAELYGTKNSYFLVNGSTVGNLAMILGTVHEGQQVFVQRNSHKSIMNAIKLSKAKPILLNPEYDVEWEVPSTISTDILERAIKLYPDVKVLILTSPNYYGMVGELAKLIQLAHNNKIIVLVDEAHGAHFIGSNYFPISAVEAGADVVVQSAHKTLPALTMGSYLHFNSDLIEKESIEGYLSILQSSSPSYPIMASLDIARSYIATFNREDEEYLKIQISGFRKELSKIKQIKVLRYKDGVGDPLKITIQSTYSSNGFSLQKMLESEGVYTELADAKNILFIFPLLKSGMHYPIEEAIKRIKKAFIKLPNDNHVLEDKGVSINIDTNIVELKLNDGEQSLREKKYVLVDEAVHGISAETVIPYPPGIPLLIPGEEITLDHIKQLKNLVQVGAKFQGDTFVYKGMLAIYTDKESRRS</sequence>
<dbReference type="OrthoDB" id="9815233at2"/>
<dbReference type="EMBL" id="PISE01000041">
    <property type="protein sequence ID" value="PKG22504.1"/>
    <property type="molecule type" value="Genomic_DNA"/>
</dbReference>
<dbReference type="InterPro" id="IPR052357">
    <property type="entry name" value="Orn_Lys_Arg_decarboxylase-I"/>
</dbReference>
<proteinExistence type="inferred from homology"/>
<evidence type="ECO:0000256" key="2">
    <source>
        <dbReference type="ARBA" id="ARBA00010671"/>
    </source>
</evidence>
<feature type="domain" description="Orn/Lys/Arg decarboxylases family 1 pyridoxal-P attachment site" evidence="6">
    <location>
        <begin position="6"/>
        <end position="304"/>
    </location>
</feature>
<dbReference type="InterPro" id="IPR008286">
    <property type="entry name" value="Prn/Lys/Arg_de-COase_C"/>
</dbReference>
<evidence type="ECO:0000313" key="9">
    <source>
        <dbReference type="Proteomes" id="UP000233375"/>
    </source>
</evidence>
<accession>A0A2N0YZ33</accession>
<dbReference type="InterPro" id="IPR015424">
    <property type="entry name" value="PyrdxlP-dep_Trfase"/>
</dbReference>
<dbReference type="Pfam" id="PF03711">
    <property type="entry name" value="OKR_DC_1_C"/>
    <property type="match status" value="1"/>
</dbReference>
<evidence type="ECO:0000259" key="7">
    <source>
        <dbReference type="Pfam" id="PF03711"/>
    </source>
</evidence>
<evidence type="ECO:0000259" key="6">
    <source>
        <dbReference type="Pfam" id="PF01276"/>
    </source>
</evidence>
<evidence type="ECO:0000256" key="3">
    <source>
        <dbReference type="ARBA" id="ARBA00022793"/>
    </source>
</evidence>
<keyword evidence="3" id="KW-0210">Decarboxylase</keyword>
<dbReference type="PANTHER" id="PTHR43277:SF3">
    <property type="entry name" value="DECARBOXYLASE, PUTATIVE-RELATED"/>
    <property type="match status" value="1"/>
</dbReference>
<keyword evidence="5" id="KW-0456">Lyase</keyword>
<feature type="domain" description="Orn/Lys/Arg decarboxylase C-terminal" evidence="7">
    <location>
        <begin position="410"/>
        <end position="464"/>
    </location>
</feature>
<name>A0A2N0YZ33_9BACI</name>
<dbReference type="Gene3D" id="3.40.640.10">
    <property type="entry name" value="Type I PLP-dependent aspartate aminotransferase-like (Major domain)"/>
    <property type="match status" value="1"/>
</dbReference>
<gene>
    <name evidence="8" type="ORF">CWS01_16875</name>
</gene>
<dbReference type="Gene3D" id="3.90.105.10">
    <property type="entry name" value="Molybdopterin biosynthesis moea protein, domain 2"/>
    <property type="match status" value="1"/>
</dbReference>
<comment type="cofactor">
    <cofactor evidence="1">
        <name>pyridoxal 5'-phosphate</name>
        <dbReference type="ChEBI" id="CHEBI:597326"/>
    </cofactor>
</comment>
<reference evidence="8 9" key="1">
    <citation type="journal article" date="2003" name="Int. J. Syst. Evol. Microbiol.">
        <title>Bacillus nealsonii sp. nov., isolated from a spacecraft-assembly facility, whose spores are gamma-radiation resistant.</title>
        <authorList>
            <person name="Venkateswaran K."/>
            <person name="Kempf M."/>
            <person name="Chen F."/>
            <person name="Satomi M."/>
            <person name="Nicholson W."/>
            <person name="Kern R."/>
        </authorList>
    </citation>
    <scope>NUCLEOTIDE SEQUENCE [LARGE SCALE GENOMIC DNA]</scope>
    <source>
        <strain evidence="8 9">FO-92</strain>
    </source>
</reference>
<dbReference type="AlphaFoldDB" id="A0A2N0YZ33"/>
<evidence type="ECO:0000256" key="1">
    <source>
        <dbReference type="ARBA" id="ARBA00001933"/>
    </source>
</evidence>
<keyword evidence="9" id="KW-1185">Reference proteome</keyword>
<dbReference type="InterPro" id="IPR000310">
    <property type="entry name" value="Orn/Lys/Arg_deCO2ase_major_dom"/>
</dbReference>
<comment type="caution">
    <text evidence="8">The sequence shown here is derived from an EMBL/GenBank/DDBJ whole genome shotgun (WGS) entry which is preliminary data.</text>
</comment>